<feature type="transmembrane region" description="Helical" evidence="5">
    <location>
        <begin position="105"/>
        <end position="130"/>
    </location>
</feature>
<keyword evidence="3 5" id="KW-1133">Transmembrane helix</keyword>
<keyword evidence="7" id="KW-1185">Reference proteome</keyword>
<reference evidence="6 7" key="1">
    <citation type="submission" date="2016-10" db="EMBL/GenBank/DDBJ databases">
        <authorList>
            <person name="de Groot N.N."/>
        </authorList>
    </citation>
    <scope>NUCLEOTIDE SEQUENCE [LARGE SCALE GENOMIC DNA]</scope>
    <source>
        <strain evidence="6 7">DSM 17794</strain>
    </source>
</reference>
<accession>A0A1I5CEN5</accession>
<protein>
    <recommendedName>
        <fullName evidence="8">DUF4870 domain-containing protein</fullName>
    </recommendedName>
</protein>
<evidence type="ECO:0000313" key="7">
    <source>
        <dbReference type="Proteomes" id="UP000199153"/>
    </source>
</evidence>
<keyword evidence="2 5" id="KW-0812">Transmembrane</keyword>
<dbReference type="OrthoDB" id="9808930at2"/>
<evidence type="ECO:0008006" key="8">
    <source>
        <dbReference type="Google" id="ProtNLM"/>
    </source>
</evidence>
<sequence>MNSAIKKEDRTLASLLHLSAFTKYFIPLGNFIFPLVLWLIRRENKFIDHHGKQALNFQISIFLYFIVLVMGGIAGMVFTGMQMSLESTHFPFKDDPNLGELARLFPFGLILGGVLTLLLGLFILEIFAVVQAAIKASEGKTYKYPLSINFLGANNNYSSNHQSENEQFNNTQN</sequence>
<proteinExistence type="predicted"/>
<evidence type="ECO:0000256" key="5">
    <source>
        <dbReference type="SAM" id="Phobius"/>
    </source>
</evidence>
<evidence type="ECO:0000256" key="4">
    <source>
        <dbReference type="ARBA" id="ARBA00023136"/>
    </source>
</evidence>
<feature type="transmembrane region" description="Helical" evidence="5">
    <location>
        <begin position="20"/>
        <end position="40"/>
    </location>
</feature>
<dbReference type="RefSeq" id="WP_093410813.1">
    <property type="nucleotide sequence ID" value="NZ_FOVL01000021.1"/>
</dbReference>
<keyword evidence="4 5" id="KW-0472">Membrane</keyword>
<dbReference type="AlphaFoldDB" id="A0A1I5CEN5"/>
<dbReference type="Proteomes" id="UP000199153">
    <property type="component" value="Unassembled WGS sequence"/>
</dbReference>
<comment type="subcellular location">
    <subcellularLocation>
        <location evidence="1">Membrane</location>
        <topology evidence="1">Multi-pass membrane protein</topology>
    </subcellularLocation>
</comment>
<dbReference type="STRING" id="287099.SAMN05660413_02821"/>
<evidence type="ECO:0000256" key="3">
    <source>
        <dbReference type="ARBA" id="ARBA00022989"/>
    </source>
</evidence>
<dbReference type="EMBL" id="FOVL01000021">
    <property type="protein sequence ID" value="SFN85470.1"/>
    <property type="molecule type" value="Genomic_DNA"/>
</dbReference>
<evidence type="ECO:0000256" key="1">
    <source>
        <dbReference type="ARBA" id="ARBA00004141"/>
    </source>
</evidence>
<organism evidence="6 7">
    <name type="scientific">Salegentibacter flavus</name>
    <dbReference type="NCBI Taxonomy" id="287099"/>
    <lineage>
        <taxon>Bacteria</taxon>
        <taxon>Pseudomonadati</taxon>
        <taxon>Bacteroidota</taxon>
        <taxon>Flavobacteriia</taxon>
        <taxon>Flavobacteriales</taxon>
        <taxon>Flavobacteriaceae</taxon>
        <taxon>Salegentibacter</taxon>
    </lineage>
</organism>
<feature type="transmembrane region" description="Helical" evidence="5">
    <location>
        <begin position="61"/>
        <end position="85"/>
    </location>
</feature>
<evidence type="ECO:0000313" key="6">
    <source>
        <dbReference type="EMBL" id="SFN85470.1"/>
    </source>
</evidence>
<evidence type="ECO:0000256" key="2">
    <source>
        <dbReference type="ARBA" id="ARBA00022692"/>
    </source>
</evidence>
<name>A0A1I5CEN5_9FLAO</name>
<gene>
    <name evidence="6" type="ORF">SAMN05660413_02821</name>
</gene>
<dbReference type="Pfam" id="PF09685">
    <property type="entry name" value="MamF_MmsF"/>
    <property type="match status" value="1"/>
</dbReference>
<dbReference type="InterPro" id="IPR019109">
    <property type="entry name" value="MamF_MmsF"/>
</dbReference>